<evidence type="ECO:0000259" key="9">
    <source>
        <dbReference type="Pfam" id="PF25019"/>
    </source>
</evidence>
<dbReference type="Pfam" id="PF00931">
    <property type="entry name" value="NB-ARC"/>
    <property type="match status" value="1"/>
</dbReference>
<evidence type="ECO:0000256" key="3">
    <source>
        <dbReference type="ARBA" id="ARBA00022741"/>
    </source>
</evidence>
<evidence type="ECO:0000256" key="1">
    <source>
        <dbReference type="ARBA" id="ARBA00022614"/>
    </source>
</evidence>
<dbReference type="InterPro" id="IPR056789">
    <property type="entry name" value="LRR_R13L1-DRL21"/>
</dbReference>
<feature type="domain" description="Disease resistance protein winged helix" evidence="8">
    <location>
        <begin position="354"/>
        <end position="419"/>
    </location>
</feature>
<dbReference type="GO" id="GO:0051707">
    <property type="term" value="P:response to other organism"/>
    <property type="evidence" value="ECO:0007669"/>
    <property type="project" value="UniProtKB-ARBA"/>
</dbReference>
<evidence type="ECO:0000259" key="8">
    <source>
        <dbReference type="Pfam" id="PF23559"/>
    </source>
</evidence>
<evidence type="ECO:0000259" key="6">
    <source>
        <dbReference type="Pfam" id="PF00931"/>
    </source>
</evidence>
<dbReference type="PANTHER" id="PTHR36766:SF31">
    <property type="entry name" value="DISEASE RESISTANCE RPP13-LIKE PROTEIN 1"/>
    <property type="match status" value="1"/>
</dbReference>
<dbReference type="PRINTS" id="PR00364">
    <property type="entry name" value="DISEASERSIST"/>
</dbReference>
<dbReference type="Pfam" id="PF23559">
    <property type="entry name" value="WHD_DRP"/>
    <property type="match status" value="1"/>
</dbReference>
<dbReference type="PANTHER" id="PTHR36766">
    <property type="entry name" value="PLANT BROAD-SPECTRUM MILDEW RESISTANCE PROTEIN RPW8"/>
    <property type="match status" value="1"/>
</dbReference>
<organism evidence="10">
    <name type="scientific">Manihot esculenta</name>
    <name type="common">Cassava</name>
    <name type="synonym">Jatropha manihot</name>
    <dbReference type="NCBI Taxonomy" id="3983"/>
    <lineage>
        <taxon>Eukaryota</taxon>
        <taxon>Viridiplantae</taxon>
        <taxon>Streptophyta</taxon>
        <taxon>Embryophyta</taxon>
        <taxon>Tracheophyta</taxon>
        <taxon>Spermatophyta</taxon>
        <taxon>Magnoliopsida</taxon>
        <taxon>eudicotyledons</taxon>
        <taxon>Gunneridae</taxon>
        <taxon>Pentapetalae</taxon>
        <taxon>rosids</taxon>
        <taxon>fabids</taxon>
        <taxon>Malpighiales</taxon>
        <taxon>Euphorbiaceae</taxon>
        <taxon>Crotonoideae</taxon>
        <taxon>Manihoteae</taxon>
        <taxon>Manihot</taxon>
    </lineage>
</organism>
<evidence type="ECO:0000259" key="7">
    <source>
        <dbReference type="Pfam" id="PF18052"/>
    </source>
</evidence>
<gene>
    <name evidence="10" type="ORF">MANES_15G085900</name>
</gene>
<dbReference type="Gene3D" id="3.40.50.300">
    <property type="entry name" value="P-loop containing nucleotide triphosphate hydrolases"/>
    <property type="match status" value="1"/>
</dbReference>
<dbReference type="SUPFAM" id="SSF52058">
    <property type="entry name" value="L domain-like"/>
    <property type="match status" value="2"/>
</dbReference>
<dbReference type="InterPro" id="IPR002182">
    <property type="entry name" value="NB-ARC"/>
</dbReference>
<feature type="domain" description="NB-ARC" evidence="6">
    <location>
        <begin position="127"/>
        <end position="294"/>
    </location>
</feature>
<evidence type="ECO:0000256" key="4">
    <source>
        <dbReference type="ARBA" id="ARBA00022821"/>
    </source>
</evidence>
<keyword evidence="3" id="KW-0547">Nucleotide-binding</keyword>
<dbReference type="Pfam" id="PF18052">
    <property type="entry name" value="Rx_N"/>
    <property type="match status" value="1"/>
</dbReference>
<dbReference type="AlphaFoldDB" id="A0A2C9UF40"/>
<keyword evidence="1" id="KW-0433">Leucine-rich repeat</keyword>
<dbReference type="Gene3D" id="1.20.5.4130">
    <property type="match status" value="1"/>
</dbReference>
<evidence type="ECO:0000256" key="2">
    <source>
        <dbReference type="ARBA" id="ARBA00022737"/>
    </source>
</evidence>
<dbReference type="Gene3D" id="1.10.10.10">
    <property type="entry name" value="Winged helix-like DNA-binding domain superfamily/Winged helix DNA-binding domain"/>
    <property type="match status" value="1"/>
</dbReference>
<dbReference type="EMBL" id="CM004401">
    <property type="protein sequence ID" value="OAY28674.1"/>
    <property type="molecule type" value="Genomic_DNA"/>
</dbReference>
<feature type="domain" description="R13L1/DRL21-like LRR repeat region" evidence="9">
    <location>
        <begin position="536"/>
        <end position="647"/>
    </location>
</feature>
<dbReference type="GO" id="GO:0006952">
    <property type="term" value="P:defense response"/>
    <property type="evidence" value="ECO:0007669"/>
    <property type="project" value="UniProtKB-KW"/>
</dbReference>
<protein>
    <recommendedName>
        <fullName evidence="11">NB-ARC domain-containing protein</fullName>
    </recommendedName>
</protein>
<sequence>MISVGGVLDDAEEQQITKPAVKNWLDELRDAVYQADDLLDEIAYEALRLELEAGSQTTIDQVKNFFSSVNPFKKGMEKKLGEMLDRLEYLVRQKDVLGLRESIGENPSSRRMPTTCLVDEFGVYGREDDKEAIMRFLLSDGSQLGVIPIVGMGGVGKTTLAQLVYYDSRVQQCFDSKAWVYVSEEFHVSRITKDIIEEVTRENCYARTLNQLQLELKESLMGKRFFIVLDDVWNDKHADWDTMQRPLKFGAQGSKIVVITRSNSVATVIQTPPIHHLKELTDDNCCFLFRKHAFCYENTSVPPDLEAIGREIVEENILRSNMWYLSDDDILPALRLSYNYPPSQLKRCFAYCSLFPKNYKFQKEEVILLWMAEGLLVEPNEKKEMEVGGAYFDDLVSRSFLQESNSYRSCFGLRDLVSDSAKYVSGEFCFRVLSLSPYRNIVKLPDSIGGLKHLRYLNLAETSVERLPETVSTLYNLQILILCGCKNLVELPMDIGSLINFCCLDIKDTRLQEMPPQMGKLKNLQILTNFVLGEYGVHISNLQNVVDSEDALEANLKDKKQLKELKLTWNGDCDNSLHERVVLEQLQPHIKVQGLSISGHGGTRFPNWLGDSSFSNMVQLSVYRCKYCSSLPPLGQLASLQYLFISGFDGILFSKKCHWHEWTSDVDENEGGAFPLLSQLCIIHCPNLRKALPSLLPSLRRLEIRGCQKQLVASLLRTATICEMEMELVDTSHDLSLEQFVFWVVLPQCQGVPTPRFLAEEKMEPIGCFPTTLEILIISSCVSLKCFSLRLFPKSKSFSFYLCTNLEALSDSEKLPFLFQFGISMYEDVESFPEEILLPSTLTSLKMSNIQNLISLDSKGFQHLTSLQALDISDCPNLVSFPGGGLCAKNLARLLLRGCSNLKSFPEGSLPFSLQILHINKTLLPSTVTTLVFQDLQNLKSLDSKGLKHLISLTEFTIRNCPKLQSIPEEGLPSSLSHLSIYNCPLLEKKCEREIGEDWPKISHIDNVWINFPSFA</sequence>
<feature type="domain" description="Disease resistance N-terminal" evidence="7">
    <location>
        <begin position="3"/>
        <end position="56"/>
    </location>
</feature>
<proteinExistence type="predicted"/>
<dbReference type="InterPro" id="IPR041118">
    <property type="entry name" value="Rx_N"/>
</dbReference>
<dbReference type="InterPro" id="IPR036388">
    <property type="entry name" value="WH-like_DNA-bd_sf"/>
</dbReference>
<evidence type="ECO:0000313" key="10">
    <source>
        <dbReference type="EMBL" id="OAY28674.1"/>
    </source>
</evidence>
<dbReference type="GO" id="GO:0043531">
    <property type="term" value="F:ADP binding"/>
    <property type="evidence" value="ECO:0007669"/>
    <property type="project" value="InterPro"/>
</dbReference>
<dbReference type="Gene3D" id="3.80.10.10">
    <property type="entry name" value="Ribonuclease Inhibitor"/>
    <property type="match status" value="2"/>
</dbReference>
<dbReference type="InterPro" id="IPR032675">
    <property type="entry name" value="LRR_dom_sf"/>
</dbReference>
<name>A0A2C9UF40_MANES</name>
<dbReference type="SUPFAM" id="SSF52540">
    <property type="entry name" value="P-loop containing nucleoside triphosphate hydrolases"/>
    <property type="match status" value="1"/>
</dbReference>
<dbReference type="FunFam" id="3.40.50.300:FF:001091">
    <property type="entry name" value="Probable disease resistance protein At1g61300"/>
    <property type="match status" value="1"/>
</dbReference>
<evidence type="ECO:0008006" key="11">
    <source>
        <dbReference type="Google" id="ProtNLM"/>
    </source>
</evidence>
<dbReference type="InterPro" id="IPR058922">
    <property type="entry name" value="WHD_DRP"/>
</dbReference>
<dbReference type="Pfam" id="PF25019">
    <property type="entry name" value="LRR_R13L1-DRL21"/>
    <property type="match status" value="1"/>
</dbReference>
<keyword evidence="2" id="KW-0677">Repeat</keyword>
<reference evidence="10" key="1">
    <citation type="submission" date="2016-02" db="EMBL/GenBank/DDBJ databases">
        <title>WGS assembly of Manihot esculenta.</title>
        <authorList>
            <person name="Bredeson J.V."/>
            <person name="Prochnik S.E."/>
            <person name="Lyons J.B."/>
            <person name="Schmutz J."/>
            <person name="Grimwood J."/>
            <person name="Vrebalov J."/>
            <person name="Bart R.S."/>
            <person name="Amuge T."/>
            <person name="Ferguson M.E."/>
            <person name="Green R."/>
            <person name="Putnam N."/>
            <person name="Stites J."/>
            <person name="Rounsley S."/>
            <person name="Rokhsar D.S."/>
        </authorList>
    </citation>
    <scope>NUCLEOTIDE SEQUENCE [LARGE SCALE GENOMIC DNA]</scope>
    <source>
        <tissue evidence="10">Leaf</tissue>
    </source>
</reference>
<evidence type="ECO:0000256" key="5">
    <source>
        <dbReference type="ARBA" id="ARBA00022840"/>
    </source>
</evidence>
<accession>A0A2C9UF40</accession>
<keyword evidence="5" id="KW-0067">ATP-binding</keyword>
<dbReference type="InterPro" id="IPR027417">
    <property type="entry name" value="P-loop_NTPase"/>
</dbReference>
<dbReference type="GO" id="GO:0005524">
    <property type="term" value="F:ATP binding"/>
    <property type="evidence" value="ECO:0007669"/>
    <property type="project" value="UniProtKB-KW"/>
</dbReference>
<keyword evidence="4" id="KW-0611">Plant defense</keyword>